<keyword evidence="3" id="KW-0472">Membrane</keyword>
<dbReference type="STRING" id="1392540.P256_02141"/>
<dbReference type="EMBL" id="AYER01000009">
    <property type="protein sequence ID" value="ESK37708.1"/>
    <property type="molecule type" value="Genomic_DNA"/>
</dbReference>
<feature type="transmembrane region" description="Helical" evidence="3">
    <location>
        <begin position="99"/>
        <end position="117"/>
    </location>
</feature>
<dbReference type="SUPFAM" id="SSF55073">
    <property type="entry name" value="Nucleotide cyclase"/>
    <property type="match status" value="1"/>
</dbReference>
<evidence type="ECO:0000256" key="2">
    <source>
        <dbReference type="ARBA" id="ARBA00034247"/>
    </source>
</evidence>
<evidence type="ECO:0000256" key="3">
    <source>
        <dbReference type="SAM" id="Phobius"/>
    </source>
</evidence>
<dbReference type="SMART" id="SM00267">
    <property type="entry name" value="GGDEF"/>
    <property type="match status" value="1"/>
</dbReference>
<feature type="transmembrane region" description="Helical" evidence="3">
    <location>
        <begin position="129"/>
        <end position="146"/>
    </location>
</feature>
<feature type="transmembrane region" description="Helical" evidence="3">
    <location>
        <begin position="40"/>
        <end position="59"/>
    </location>
</feature>
<dbReference type="OrthoDB" id="9812260at2"/>
<dbReference type="EC" id="2.7.7.65" evidence="1"/>
<protein>
    <recommendedName>
        <fullName evidence="1">diguanylate cyclase</fullName>
        <ecNumber evidence="1">2.7.7.65</ecNumber>
    </recommendedName>
</protein>
<keyword evidence="6" id="KW-1185">Reference proteome</keyword>
<feature type="domain" description="GGDEF" evidence="4">
    <location>
        <begin position="259"/>
        <end position="392"/>
    </location>
</feature>
<dbReference type="PATRIC" id="fig|1392540.3.peg.2063"/>
<keyword evidence="3" id="KW-1133">Transmembrane helix</keyword>
<dbReference type="GO" id="GO:0052621">
    <property type="term" value="F:diguanylate cyclase activity"/>
    <property type="evidence" value="ECO:0007669"/>
    <property type="project" value="UniProtKB-EC"/>
</dbReference>
<dbReference type="NCBIfam" id="TIGR00254">
    <property type="entry name" value="GGDEF"/>
    <property type="match status" value="1"/>
</dbReference>
<comment type="catalytic activity">
    <reaction evidence="2">
        <text>2 GTP = 3',3'-c-di-GMP + 2 diphosphate</text>
        <dbReference type="Rhea" id="RHEA:24898"/>
        <dbReference type="ChEBI" id="CHEBI:33019"/>
        <dbReference type="ChEBI" id="CHEBI:37565"/>
        <dbReference type="ChEBI" id="CHEBI:58805"/>
        <dbReference type="EC" id="2.7.7.65"/>
    </reaction>
</comment>
<dbReference type="PROSITE" id="PS50887">
    <property type="entry name" value="GGDEF"/>
    <property type="match status" value="1"/>
</dbReference>
<sequence>MGLYVTDILLSVMLTYPLTILLMGILLFLTYFLVGKAQYLIYLSIAFVGMSLGIGLQIAHIPENIPLNVTLSGICFLIFSYFIAQGIVALEGKVLDQTVCFSLLILSFIIRCISGLFPNTDFSDFIRVFSVYSILLIFLGLALWNVRRLIFGDLLEKIWCLVITLWVISLLWRLAYLSYSPEMLRILFVENKNPFYENFYILQHIFYILVLIFSILTLLLAIKRLIRDTNEKRLFDALTGAYNRLGLQHFIEFDLPKLNTFSLIMLDIDFFKSVNSQYGHPIGDSVIKILVHLIKTNMNSEDSKVIRLGGEEFMVVLPSFNQRTLMRKSEYLREAIEKYDFSEIAEGLMVTVSMGVGEYDATTDFQDIYTDIDRKLAEAKRNGRNQIVSVINS</sequence>
<dbReference type="InterPro" id="IPR029787">
    <property type="entry name" value="Nucleotide_cyclase"/>
</dbReference>
<organism evidence="5 6">
    <name type="scientific">Acinetobacter nectaris CIP 110549</name>
    <dbReference type="NCBI Taxonomy" id="1392540"/>
    <lineage>
        <taxon>Bacteria</taxon>
        <taxon>Pseudomonadati</taxon>
        <taxon>Pseudomonadota</taxon>
        <taxon>Gammaproteobacteria</taxon>
        <taxon>Moraxellales</taxon>
        <taxon>Moraxellaceae</taxon>
        <taxon>Acinetobacter</taxon>
    </lineage>
</organism>
<feature type="transmembrane region" description="Helical" evidence="3">
    <location>
        <begin position="199"/>
        <end position="222"/>
    </location>
</feature>
<dbReference type="InterPro" id="IPR050469">
    <property type="entry name" value="Diguanylate_Cyclase"/>
</dbReference>
<dbReference type="InterPro" id="IPR043128">
    <property type="entry name" value="Rev_trsase/Diguanyl_cyclase"/>
</dbReference>
<gene>
    <name evidence="5" type="ORF">P256_02141</name>
</gene>
<dbReference type="PANTHER" id="PTHR45138">
    <property type="entry name" value="REGULATORY COMPONENTS OF SENSORY TRANSDUCTION SYSTEM"/>
    <property type="match status" value="1"/>
</dbReference>
<dbReference type="eggNOG" id="COG3706">
    <property type="taxonomic scope" value="Bacteria"/>
</dbReference>
<dbReference type="PANTHER" id="PTHR45138:SF9">
    <property type="entry name" value="DIGUANYLATE CYCLASE DGCM-RELATED"/>
    <property type="match status" value="1"/>
</dbReference>
<evidence type="ECO:0000313" key="6">
    <source>
        <dbReference type="Proteomes" id="UP000023785"/>
    </source>
</evidence>
<feature type="transmembrane region" description="Helical" evidence="3">
    <location>
        <begin position="65"/>
        <end position="87"/>
    </location>
</feature>
<dbReference type="InterPro" id="IPR000160">
    <property type="entry name" value="GGDEF_dom"/>
</dbReference>
<feature type="transmembrane region" description="Helical" evidence="3">
    <location>
        <begin position="158"/>
        <end position="179"/>
    </location>
</feature>
<dbReference type="Pfam" id="PF00990">
    <property type="entry name" value="GGDEF"/>
    <property type="match status" value="1"/>
</dbReference>
<dbReference type="Proteomes" id="UP000023785">
    <property type="component" value="Unassembled WGS sequence"/>
</dbReference>
<evidence type="ECO:0000259" key="4">
    <source>
        <dbReference type="PROSITE" id="PS50887"/>
    </source>
</evidence>
<dbReference type="AlphaFoldDB" id="V2T5K1"/>
<proteinExistence type="predicted"/>
<dbReference type="Gene3D" id="3.30.70.270">
    <property type="match status" value="1"/>
</dbReference>
<comment type="caution">
    <text evidence="5">The sequence shown here is derived from an EMBL/GenBank/DDBJ whole genome shotgun (WGS) entry which is preliminary data.</text>
</comment>
<evidence type="ECO:0000256" key="1">
    <source>
        <dbReference type="ARBA" id="ARBA00012528"/>
    </source>
</evidence>
<accession>V2T5K1</accession>
<reference evidence="5 6" key="1">
    <citation type="submission" date="2013-10" db="EMBL/GenBank/DDBJ databases">
        <title>The Genome Sequence of Acinetobacter nectaris CIP 110549.</title>
        <authorList>
            <consortium name="The Broad Institute Genomics Platform"/>
            <consortium name="The Broad Institute Genome Sequencing Center for Infectious Disease"/>
            <person name="Cerqueira G."/>
            <person name="Feldgarden M."/>
            <person name="Courvalin P."/>
            <person name="Grillot-Courvalin C."/>
            <person name="Clermont D."/>
            <person name="Rocha E."/>
            <person name="Yoon E.-J."/>
            <person name="Nemec A."/>
            <person name="Young S.K."/>
            <person name="Zeng Q."/>
            <person name="Gargeya S."/>
            <person name="Fitzgerald M."/>
            <person name="Abouelleil A."/>
            <person name="Alvarado L."/>
            <person name="Berlin A.M."/>
            <person name="Chapman S.B."/>
            <person name="Gainer-Dewar J."/>
            <person name="Goldberg J."/>
            <person name="Gnerre S."/>
            <person name="Griggs A."/>
            <person name="Gujja S."/>
            <person name="Hansen M."/>
            <person name="Howarth C."/>
            <person name="Imamovic A."/>
            <person name="Ireland A."/>
            <person name="Larimer J."/>
            <person name="McCowan C."/>
            <person name="Murphy C."/>
            <person name="Pearson M."/>
            <person name="Poon T.W."/>
            <person name="Priest M."/>
            <person name="Roberts A."/>
            <person name="Saif S."/>
            <person name="Shea T."/>
            <person name="Sykes S."/>
            <person name="Wortman J."/>
            <person name="Nusbaum C."/>
            <person name="Birren B."/>
        </authorList>
    </citation>
    <scope>NUCLEOTIDE SEQUENCE [LARGE SCALE GENOMIC DNA]</scope>
    <source>
        <strain evidence="5 6">CIP 110549</strain>
    </source>
</reference>
<dbReference type="CDD" id="cd01949">
    <property type="entry name" value="GGDEF"/>
    <property type="match status" value="1"/>
</dbReference>
<keyword evidence="3" id="KW-0812">Transmembrane</keyword>
<name>V2T5K1_9GAMM</name>
<feature type="transmembrane region" description="Helical" evidence="3">
    <location>
        <begin position="12"/>
        <end position="33"/>
    </location>
</feature>
<evidence type="ECO:0000313" key="5">
    <source>
        <dbReference type="EMBL" id="ESK37708.1"/>
    </source>
</evidence>
<dbReference type="HOGENOM" id="CLU_000445_11_1_6"/>